<dbReference type="CDD" id="cd11615">
    <property type="entry name" value="SAF_NeuB_like"/>
    <property type="match status" value="1"/>
</dbReference>
<accession>A0A7T8B9J2</accession>
<dbReference type="GO" id="GO:0016051">
    <property type="term" value="P:carbohydrate biosynthetic process"/>
    <property type="evidence" value="ECO:0007669"/>
    <property type="project" value="InterPro"/>
</dbReference>
<dbReference type="InterPro" id="IPR013132">
    <property type="entry name" value="PseI/NeuA/B-like_N"/>
</dbReference>
<proteinExistence type="predicted"/>
<sequence>MGIFIEIDGTRYGPGNVLIIAELGTSHGGDMAKAKELVSAAAEAGADCIKFQMVYADEILHPKTGTVPLPGGPVPLYDRFRDLELPPDFYRELKEFVESLGLLFLCTPFGIRSARELRGLSPLAIKIASPELTYTALLRETASYGLPVLLSSGVSTLGDIEYALSFYPRENACILHCVTAYPAPERDYNLRVLGSLSAVFGAAVGVSDHSMDPELVPALAAAMGAAAVEKHFCLSRDDPGLDDPIALPPEDFRRMVRAVRKTSRMDPAQAAAELEQERGRGLVQAVLGDGIKRLAPSEAENYQRTNRSVHALRDIQPGESIEAGAVASLRTEKILRPGLPPVWEARVIGRKARNFIPAGEGIRFEDV</sequence>
<dbReference type="InterPro" id="IPR051690">
    <property type="entry name" value="PseI-like"/>
</dbReference>
<dbReference type="InterPro" id="IPR013974">
    <property type="entry name" value="SAF"/>
</dbReference>
<dbReference type="Pfam" id="PF08666">
    <property type="entry name" value="SAF"/>
    <property type="match status" value="1"/>
</dbReference>
<protein>
    <submittedName>
        <fullName evidence="2">N-acetylneuraminate synthase family protein</fullName>
    </submittedName>
</protein>
<organism evidence="2 3">
    <name type="scientific">Breznakiella homolactica</name>
    <dbReference type="NCBI Taxonomy" id="2798577"/>
    <lineage>
        <taxon>Bacteria</taxon>
        <taxon>Pseudomonadati</taxon>
        <taxon>Spirochaetota</taxon>
        <taxon>Spirochaetia</taxon>
        <taxon>Spirochaetales</taxon>
        <taxon>Breznakiellaceae</taxon>
        <taxon>Breznakiella</taxon>
    </lineage>
</organism>
<name>A0A7T8B9J2_9SPIR</name>
<gene>
    <name evidence="2" type="ORF">JFL75_13815</name>
</gene>
<dbReference type="Gene3D" id="3.90.1210.10">
    <property type="entry name" value="Antifreeze-like/N-acetylneuraminic acid synthase C-terminal domain"/>
    <property type="match status" value="1"/>
</dbReference>
<reference evidence="2" key="1">
    <citation type="submission" date="2021-01" db="EMBL/GenBank/DDBJ databases">
        <title>Description of Breznakiella homolactica.</title>
        <authorList>
            <person name="Song Y."/>
            <person name="Brune A."/>
        </authorList>
    </citation>
    <scope>NUCLEOTIDE SEQUENCE</scope>
    <source>
        <strain evidence="2">RmG30</strain>
    </source>
</reference>
<dbReference type="InterPro" id="IPR013785">
    <property type="entry name" value="Aldolase_TIM"/>
</dbReference>
<dbReference type="EMBL" id="CP067089">
    <property type="protein sequence ID" value="QQO08015.1"/>
    <property type="molecule type" value="Genomic_DNA"/>
</dbReference>
<evidence type="ECO:0000313" key="2">
    <source>
        <dbReference type="EMBL" id="QQO08015.1"/>
    </source>
</evidence>
<dbReference type="SUPFAM" id="SSF51569">
    <property type="entry name" value="Aldolase"/>
    <property type="match status" value="1"/>
</dbReference>
<dbReference type="PANTHER" id="PTHR42966:SF1">
    <property type="entry name" value="SIALIC ACID SYNTHASE"/>
    <property type="match status" value="1"/>
</dbReference>
<dbReference type="Gene3D" id="3.20.20.70">
    <property type="entry name" value="Aldolase class I"/>
    <property type="match status" value="1"/>
</dbReference>
<dbReference type="SUPFAM" id="SSF51269">
    <property type="entry name" value="AFP III-like domain"/>
    <property type="match status" value="1"/>
</dbReference>
<dbReference type="PROSITE" id="PS50844">
    <property type="entry name" value="AFP_LIKE"/>
    <property type="match status" value="1"/>
</dbReference>
<dbReference type="InterPro" id="IPR057736">
    <property type="entry name" value="SAF_PseI/NeuA/NeuB"/>
</dbReference>
<dbReference type="AlphaFoldDB" id="A0A7T8B9J2"/>
<dbReference type="InterPro" id="IPR006190">
    <property type="entry name" value="SAF_AFP_Neu5Ac"/>
</dbReference>
<dbReference type="Pfam" id="PF03102">
    <property type="entry name" value="NeuB"/>
    <property type="match status" value="1"/>
</dbReference>
<dbReference type="PANTHER" id="PTHR42966">
    <property type="entry name" value="N-ACETYLNEURAMINATE SYNTHASE"/>
    <property type="match status" value="1"/>
</dbReference>
<dbReference type="InterPro" id="IPR036732">
    <property type="entry name" value="AFP_Neu5c_C_sf"/>
</dbReference>
<evidence type="ECO:0000313" key="3">
    <source>
        <dbReference type="Proteomes" id="UP000595917"/>
    </source>
</evidence>
<dbReference type="GO" id="GO:0047444">
    <property type="term" value="F:N-acylneuraminate-9-phosphate synthase activity"/>
    <property type="evidence" value="ECO:0007669"/>
    <property type="project" value="TreeGrafter"/>
</dbReference>
<keyword evidence="3" id="KW-1185">Reference proteome</keyword>
<evidence type="ECO:0000259" key="1">
    <source>
        <dbReference type="PROSITE" id="PS50844"/>
    </source>
</evidence>
<feature type="domain" description="AFP-like" evidence="1">
    <location>
        <begin position="308"/>
        <end position="367"/>
    </location>
</feature>
<dbReference type="RefSeq" id="WP_215625321.1">
    <property type="nucleotide sequence ID" value="NZ_CP067089.2"/>
</dbReference>
<dbReference type="Proteomes" id="UP000595917">
    <property type="component" value="Chromosome"/>
</dbReference>
<dbReference type="KEGG" id="bhc:JFL75_13815"/>